<evidence type="ECO:0000259" key="7">
    <source>
        <dbReference type="Pfam" id="PF14144"/>
    </source>
</evidence>
<dbReference type="PANTHER" id="PTHR45693:SF15">
    <property type="entry name" value="TGACG-SEQUENCE-SPECIFIC DNA-BINDING PROTEIN TGA-2.1"/>
    <property type="match status" value="1"/>
</dbReference>
<comment type="subcellular location">
    <subcellularLocation>
        <location evidence="1">Nucleus</location>
    </subcellularLocation>
</comment>
<dbReference type="GO" id="GO:0005634">
    <property type="term" value="C:nucleus"/>
    <property type="evidence" value="ECO:0007669"/>
    <property type="project" value="UniProtKB-SubCell"/>
</dbReference>
<feature type="domain" description="DOG1" evidence="7">
    <location>
        <begin position="50"/>
        <end position="96"/>
    </location>
</feature>
<evidence type="ECO:0000313" key="8">
    <source>
        <dbReference type="EMBL" id="PHT76560.1"/>
    </source>
</evidence>
<evidence type="ECO:0000256" key="6">
    <source>
        <dbReference type="ARBA" id="ARBA00023242"/>
    </source>
</evidence>
<dbReference type="GO" id="GO:0006351">
    <property type="term" value="P:DNA-templated transcription"/>
    <property type="evidence" value="ECO:0007669"/>
    <property type="project" value="InterPro"/>
</dbReference>
<keyword evidence="2" id="KW-0805">Transcription regulation</keyword>
<evidence type="ECO:0000256" key="5">
    <source>
        <dbReference type="ARBA" id="ARBA00023163"/>
    </source>
</evidence>
<dbReference type="Proteomes" id="UP000222542">
    <property type="component" value="Unassembled WGS sequence"/>
</dbReference>
<evidence type="ECO:0000256" key="2">
    <source>
        <dbReference type="ARBA" id="ARBA00023015"/>
    </source>
</evidence>
<dbReference type="EMBL" id="AYRZ02000007">
    <property type="protein sequence ID" value="PHT76560.1"/>
    <property type="molecule type" value="Genomic_DNA"/>
</dbReference>
<evidence type="ECO:0000256" key="3">
    <source>
        <dbReference type="ARBA" id="ARBA00023125"/>
    </source>
</evidence>
<keyword evidence="5" id="KW-0804">Transcription</keyword>
<keyword evidence="4" id="KW-0010">Activator</keyword>
<evidence type="ECO:0000256" key="4">
    <source>
        <dbReference type="ARBA" id="ARBA00023159"/>
    </source>
</evidence>
<dbReference type="AlphaFoldDB" id="A0A2G2Z3F7"/>
<proteinExistence type="predicted"/>
<dbReference type="Gramene" id="PHT76560">
    <property type="protein sequence ID" value="PHT76560"/>
    <property type="gene ID" value="T459_20082"/>
</dbReference>
<comment type="caution">
    <text evidence="8">The sequence shown here is derived from an EMBL/GenBank/DDBJ whole genome shotgun (WGS) entry which is preliminary data.</text>
</comment>
<keyword evidence="6" id="KW-0539">Nucleus</keyword>
<dbReference type="InterPro" id="IPR025422">
    <property type="entry name" value="TGA_domain"/>
</dbReference>
<reference evidence="8 9" key="2">
    <citation type="journal article" date="2017" name="Genome Biol.">
        <title>New reference genome sequences of hot pepper reveal the massive evolution of plant disease-resistance genes by retroduplication.</title>
        <authorList>
            <person name="Kim S."/>
            <person name="Park J."/>
            <person name="Yeom S.I."/>
            <person name="Kim Y.M."/>
            <person name="Seo E."/>
            <person name="Kim K.T."/>
            <person name="Kim M.S."/>
            <person name="Lee J.M."/>
            <person name="Cheong K."/>
            <person name="Shin H.S."/>
            <person name="Kim S.B."/>
            <person name="Han K."/>
            <person name="Lee J."/>
            <person name="Park M."/>
            <person name="Lee H.A."/>
            <person name="Lee H.Y."/>
            <person name="Lee Y."/>
            <person name="Oh S."/>
            <person name="Lee J.H."/>
            <person name="Choi E."/>
            <person name="Choi E."/>
            <person name="Lee S.E."/>
            <person name="Jeon J."/>
            <person name="Kim H."/>
            <person name="Choi G."/>
            <person name="Song H."/>
            <person name="Lee J."/>
            <person name="Lee S.C."/>
            <person name="Kwon J.K."/>
            <person name="Lee H.Y."/>
            <person name="Koo N."/>
            <person name="Hong Y."/>
            <person name="Kim R.W."/>
            <person name="Kang W.H."/>
            <person name="Huh J.H."/>
            <person name="Kang B.C."/>
            <person name="Yang T.J."/>
            <person name="Lee Y.H."/>
            <person name="Bennetzen J.L."/>
            <person name="Choi D."/>
        </authorList>
    </citation>
    <scope>NUCLEOTIDE SEQUENCE [LARGE SCALE GENOMIC DNA]</scope>
    <source>
        <strain evidence="9">cv. CM334</strain>
    </source>
</reference>
<keyword evidence="9" id="KW-1185">Reference proteome</keyword>
<dbReference type="PANTHER" id="PTHR45693">
    <property type="entry name" value="TRANSCRIPTION FACTOR TGA9"/>
    <property type="match status" value="1"/>
</dbReference>
<accession>A0A2G2Z3F7</accession>
<dbReference type="Pfam" id="PF14144">
    <property type="entry name" value="DOG1"/>
    <property type="match status" value="1"/>
</dbReference>
<organism evidence="8 9">
    <name type="scientific">Capsicum annuum</name>
    <name type="common">Capsicum pepper</name>
    <dbReference type="NCBI Taxonomy" id="4072"/>
    <lineage>
        <taxon>Eukaryota</taxon>
        <taxon>Viridiplantae</taxon>
        <taxon>Streptophyta</taxon>
        <taxon>Embryophyta</taxon>
        <taxon>Tracheophyta</taxon>
        <taxon>Spermatophyta</taxon>
        <taxon>Magnoliopsida</taxon>
        <taxon>eudicotyledons</taxon>
        <taxon>Gunneridae</taxon>
        <taxon>Pentapetalae</taxon>
        <taxon>asterids</taxon>
        <taxon>lamiids</taxon>
        <taxon>Solanales</taxon>
        <taxon>Solanaceae</taxon>
        <taxon>Solanoideae</taxon>
        <taxon>Capsiceae</taxon>
        <taxon>Capsicum</taxon>
    </lineage>
</organism>
<sequence>MIYHLSKARPGKLALVVKVKNQKPLELRAEQGTFAFDAEYSRWLEEQNKHINELRNAVNFHASDPELRSIVNNVTVYFDEVFKVKGNAAKEDVSMSCQGCGKPLPSGVLCGMVASAPRNFLR</sequence>
<gene>
    <name evidence="8" type="ORF">T459_20082</name>
</gene>
<dbReference type="STRING" id="4072.A0A2G2Z3F7"/>
<name>A0A2G2Z3F7_CAPAN</name>
<evidence type="ECO:0000313" key="9">
    <source>
        <dbReference type="Proteomes" id="UP000222542"/>
    </source>
</evidence>
<protein>
    <recommendedName>
        <fullName evidence="7">DOG1 domain-containing protein</fullName>
    </recommendedName>
</protein>
<reference evidence="8 9" key="1">
    <citation type="journal article" date="2014" name="Nat. Genet.">
        <title>Genome sequence of the hot pepper provides insights into the evolution of pungency in Capsicum species.</title>
        <authorList>
            <person name="Kim S."/>
            <person name="Park M."/>
            <person name="Yeom S.I."/>
            <person name="Kim Y.M."/>
            <person name="Lee J.M."/>
            <person name="Lee H.A."/>
            <person name="Seo E."/>
            <person name="Choi J."/>
            <person name="Cheong K."/>
            <person name="Kim K.T."/>
            <person name="Jung K."/>
            <person name="Lee G.W."/>
            <person name="Oh S.K."/>
            <person name="Bae C."/>
            <person name="Kim S.B."/>
            <person name="Lee H.Y."/>
            <person name="Kim S.Y."/>
            <person name="Kim M.S."/>
            <person name="Kang B.C."/>
            <person name="Jo Y.D."/>
            <person name="Yang H.B."/>
            <person name="Jeong H.J."/>
            <person name="Kang W.H."/>
            <person name="Kwon J.K."/>
            <person name="Shin C."/>
            <person name="Lim J.Y."/>
            <person name="Park J.H."/>
            <person name="Huh J.H."/>
            <person name="Kim J.S."/>
            <person name="Kim B.D."/>
            <person name="Cohen O."/>
            <person name="Paran I."/>
            <person name="Suh M.C."/>
            <person name="Lee S.B."/>
            <person name="Kim Y.K."/>
            <person name="Shin Y."/>
            <person name="Noh S.J."/>
            <person name="Park J."/>
            <person name="Seo Y.S."/>
            <person name="Kwon S.Y."/>
            <person name="Kim H.A."/>
            <person name="Park J.M."/>
            <person name="Kim H.J."/>
            <person name="Choi S.B."/>
            <person name="Bosland P.W."/>
            <person name="Reeves G."/>
            <person name="Jo S.H."/>
            <person name="Lee B.W."/>
            <person name="Cho H.T."/>
            <person name="Choi H.S."/>
            <person name="Lee M.S."/>
            <person name="Yu Y."/>
            <person name="Do Choi Y."/>
            <person name="Park B.S."/>
            <person name="van Deynze A."/>
            <person name="Ashrafi H."/>
            <person name="Hill T."/>
            <person name="Kim W.T."/>
            <person name="Pai H.S."/>
            <person name="Ahn H.K."/>
            <person name="Yeam I."/>
            <person name="Giovannoni J.J."/>
            <person name="Rose J.K."/>
            <person name="Sorensen I."/>
            <person name="Lee S.J."/>
            <person name="Kim R.W."/>
            <person name="Choi I.Y."/>
            <person name="Choi B.S."/>
            <person name="Lim J.S."/>
            <person name="Lee Y.H."/>
            <person name="Choi D."/>
        </authorList>
    </citation>
    <scope>NUCLEOTIDE SEQUENCE [LARGE SCALE GENOMIC DNA]</scope>
    <source>
        <strain evidence="9">cv. CM334</strain>
    </source>
</reference>
<keyword evidence="3" id="KW-0238">DNA-binding</keyword>
<dbReference type="GO" id="GO:0043565">
    <property type="term" value="F:sequence-specific DNA binding"/>
    <property type="evidence" value="ECO:0007669"/>
    <property type="project" value="InterPro"/>
</dbReference>
<evidence type="ECO:0000256" key="1">
    <source>
        <dbReference type="ARBA" id="ARBA00004123"/>
    </source>
</evidence>